<evidence type="ECO:0000313" key="13">
    <source>
        <dbReference type="Proteomes" id="UP000234456"/>
    </source>
</evidence>
<proteinExistence type="inferred from homology"/>
<evidence type="ECO:0000256" key="4">
    <source>
        <dbReference type="ARBA" id="ARBA00022475"/>
    </source>
</evidence>
<reference evidence="12 13" key="1">
    <citation type="submission" date="2017-12" db="EMBL/GenBank/DDBJ databases">
        <title>Draft genome sequence of Ralstonia pickettii 52.</title>
        <authorList>
            <person name="Zheng B."/>
        </authorList>
    </citation>
    <scope>NUCLEOTIDE SEQUENCE [LARGE SCALE GENOMIC DNA]</scope>
    <source>
        <strain evidence="12 13">52</strain>
    </source>
</reference>
<dbReference type="GO" id="GO:0015087">
    <property type="term" value="F:cobalt ion transmembrane transporter activity"/>
    <property type="evidence" value="ECO:0007669"/>
    <property type="project" value="TreeGrafter"/>
</dbReference>
<dbReference type="Gene3D" id="1.20.58.340">
    <property type="entry name" value="Magnesium transport protein CorA, transmembrane region"/>
    <property type="match status" value="2"/>
</dbReference>
<dbReference type="Pfam" id="PF01544">
    <property type="entry name" value="CorA"/>
    <property type="match status" value="1"/>
</dbReference>
<evidence type="ECO:0000313" key="12">
    <source>
        <dbReference type="EMBL" id="PLC41036.1"/>
    </source>
</evidence>
<name>A0A2N4TMW6_RALPI</name>
<dbReference type="InterPro" id="IPR045861">
    <property type="entry name" value="CorA_cytoplasmic_dom"/>
</dbReference>
<evidence type="ECO:0000256" key="3">
    <source>
        <dbReference type="ARBA" id="ARBA00022448"/>
    </source>
</evidence>
<dbReference type="OrthoDB" id="9803484at2"/>
<dbReference type="InterPro" id="IPR002523">
    <property type="entry name" value="MgTranspt_CorA/ZnTranspt_ZntB"/>
</dbReference>
<evidence type="ECO:0000256" key="8">
    <source>
        <dbReference type="ARBA" id="ARBA00022989"/>
    </source>
</evidence>
<keyword evidence="4" id="KW-1003">Cell membrane</keyword>
<dbReference type="PANTHER" id="PTHR46494">
    <property type="entry name" value="CORA FAMILY METAL ION TRANSPORTER (EUROFUNG)"/>
    <property type="match status" value="1"/>
</dbReference>
<dbReference type="CDD" id="cd12834">
    <property type="entry name" value="ZntB_u1"/>
    <property type="match status" value="1"/>
</dbReference>
<dbReference type="EMBL" id="PKQE01000004">
    <property type="protein sequence ID" value="PLC41036.1"/>
    <property type="molecule type" value="Genomic_DNA"/>
</dbReference>
<dbReference type="GO" id="GO:0000287">
    <property type="term" value="F:magnesium ion binding"/>
    <property type="evidence" value="ECO:0007669"/>
    <property type="project" value="TreeGrafter"/>
</dbReference>
<organism evidence="12 13">
    <name type="scientific">Ralstonia pickettii</name>
    <name type="common">Burkholderia pickettii</name>
    <dbReference type="NCBI Taxonomy" id="329"/>
    <lineage>
        <taxon>Bacteria</taxon>
        <taxon>Pseudomonadati</taxon>
        <taxon>Pseudomonadota</taxon>
        <taxon>Betaproteobacteria</taxon>
        <taxon>Burkholderiales</taxon>
        <taxon>Burkholderiaceae</taxon>
        <taxon>Ralstonia</taxon>
    </lineage>
</organism>
<evidence type="ECO:0000256" key="1">
    <source>
        <dbReference type="ARBA" id="ARBA00004651"/>
    </source>
</evidence>
<keyword evidence="6 11" id="KW-0812">Transmembrane</keyword>
<accession>A0A2N4TMW6</accession>
<feature type="transmembrane region" description="Helical" evidence="11">
    <location>
        <begin position="281"/>
        <end position="303"/>
    </location>
</feature>
<dbReference type="InterPro" id="IPR045863">
    <property type="entry name" value="CorA_TM1_TM2"/>
</dbReference>
<keyword evidence="5" id="KW-0997">Cell inner membrane</keyword>
<keyword evidence="10 11" id="KW-0472">Membrane</keyword>
<keyword evidence="3" id="KW-0813">Transport</keyword>
<keyword evidence="8 11" id="KW-1133">Transmembrane helix</keyword>
<dbReference type="SUPFAM" id="SSF144083">
    <property type="entry name" value="Magnesium transport protein CorA, transmembrane region"/>
    <property type="match status" value="1"/>
</dbReference>
<dbReference type="PANTHER" id="PTHR46494:SF3">
    <property type="entry name" value="ZINC TRANSPORT PROTEIN ZNTB"/>
    <property type="match status" value="1"/>
</dbReference>
<feature type="transmembrane region" description="Helical" evidence="11">
    <location>
        <begin position="315"/>
        <end position="336"/>
    </location>
</feature>
<keyword evidence="9" id="KW-0406">Ion transport</keyword>
<dbReference type="GO" id="GO:0015095">
    <property type="term" value="F:magnesium ion transmembrane transporter activity"/>
    <property type="evidence" value="ECO:0007669"/>
    <property type="project" value="TreeGrafter"/>
</dbReference>
<dbReference type="GO" id="GO:0005886">
    <property type="term" value="C:plasma membrane"/>
    <property type="evidence" value="ECO:0007669"/>
    <property type="project" value="UniProtKB-SubCell"/>
</dbReference>
<keyword evidence="7" id="KW-0862">Zinc</keyword>
<dbReference type="RefSeq" id="WP_102066385.1">
    <property type="nucleotide sequence ID" value="NZ_PKQE01000004.1"/>
</dbReference>
<comment type="similarity">
    <text evidence="2">Belongs to the CorA metal ion transporter (MIT) (TC 1.A.35) family.</text>
</comment>
<evidence type="ECO:0000256" key="11">
    <source>
        <dbReference type="SAM" id="Phobius"/>
    </source>
</evidence>
<comment type="caution">
    <text evidence="12">The sequence shown here is derived from an EMBL/GenBank/DDBJ whole genome shotgun (WGS) entry which is preliminary data.</text>
</comment>
<dbReference type="Proteomes" id="UP000234456">
    <property type="component" value="Unassembled WGS sequence"/>
</dbReference>
<sequence length="342" mass="38508">MTATASAISFQSDNTGFICGFRFEPGKPGVALDSSEIADALQHAESEDAGDAFIWLHFNLSRAGCMRWLQGHLDLPESFLELLGEEAHSTRIEQQDGALVAVFNDVIFDFERTPTQVATQWVYAHRRLLVTLRRKPLHSVDRLRECVRSGETFRSPADLLGHLMCDQADLMTQIVRTTGIDIDRIEDRFLASKITSGRQELAGTRRVLVRLQRMLAPEPGSVFRLLARPPAWLHPEDVQQLRESTEEFSVVLRDMSGLIERIKLLQEEVIARLDEQNNRTLFTLTLVTVLALPINIVAGLFGMNVGGVPLADNHHGFWLMVGLVAAFTCVVAWWVVRRRNNQ</sequence>
<gene>
    <name evidence="12" type="ORF">C0Q88_15570</name>
</gene>
<dbReference type="GO" id="GO:0050897">
    <property type="term" value="F:cobalt ion binding"/>
    <property type="evidence" value="ECO:0007669"/>
    <property type="project" value="TreeGrafter"/>
</dbReference>
<protein>
    <submittedName>
        <fullName evidence="12">Magnesium transporter CorA</fullName>
    </submittedName>
</protein>
<dbReference type="Gene3D" id="3.30.460.20">
    <property type="entry name" value="CorA soluble domain-like"/>
    <property type="match status" value="1"/>
</dbReference>
<evidence type="ECO:0000256" key="5">
    <source>
        <dbReference type="ARBA" id="ARBA00022519"/>
    </source>
</evidence>
<evidence type="ECO:0000256" key="7">
    <source>
        <dbReference type="ARBA" id="ARBA00022833"/>
    </source>
</evidence>
<dbReference type="AlphaFoldDB" id="A0A2N4TMW6"/>
<evidence type="ECO:0000256" key="2">
    <source>
        <dbReference type="ARBA" id="ARBA00009765"/>
    </source>
</evidence>
<dbReference type="SUPFAM" id="SSF143865">
    <property type="entry name" value="CorA soluble domain-like"/>
    <property type="match status" value="1"/>
</dbReference>
<evidence type="ECO:0000256" key="9">
    <source>
        <dbReference type="ARBA" id="ARBA00023065"/>
    </source>
</evidence>
<evidence type="ECO:0000256" key="6">
    <source>
        <dbReference type="ARBA" id="ARBA00022692"/>
    </source>
</evidence>
<comment type="subcellular location">
    <subcellularLocation>
        <location evidence="1">Cell membrane</location>
        <topology evidence="1">Multi-pass membrane protein</topology>
    </subcellularLocation>
</comment>
<evidence type="ECO:0000256" key="10">
    <source>
        <dbReference type="ARBA" id="ARBA00023136"/>
    </source>
</evidence>